<dbReference type="EMBL" id="PTIT01000016">
    <property type="protein sequence ID" value="PPK51052.1"/>
    <property type="molecule type" value="Genomic_DNA"/>
</dbReference>
<evidence type="ECO:0000313" key="3">
    <source>
        <dbReference type="Proteomes" id="UP000239446"/>
    </source>
</evidence>
<dbReference type="RefSeq" id="WP_181049684.1">
    <property type="nucleotide sequence ID" value="NZ_PTIT01000016.1"/>
</dbReference>
<dbReference type="EMBL" id="PTIU01000015">
    <property type="protein sequence ID" value="PPK54398.1"/>
    <property type="molecule type" value="Genomic_DNA"/>
</dbReference>
<evidence type="ECO:0000313" key="4">
    <source>
        <dbReference type="Proteomes" id="UP000239648"/>
    </source>
</evidence>
<evidence type="ECO:0000313" key="1">
    <source>
        <dbReference type="EMBL" id="PPK51052.1"/>
    </source>
</evidence>
<evidence type="ECO:0000313" key="2">
    <source>
        <dbReference type="EMBL" id="PPK54398.1"/>
    </source>
</evidence>
<reference evidence="2 3" key="2">
    <citation type="submission" date="2018-02" db="EMBL/GenBank/DDBJ databases">
        <title>Subsurface microbial communities from deep shales in Ohio and West Virginia, USA.</title>
        <authorList>
            <person name="Wrighton K."/>
        </authorList>
    </citation>
    <scope>NUCLEOTIDE SEQUENCE [LARGE SCALE GENOMIC DNA]</scope>
    <source>
        <strain evidence="2 3">UTICA-S1B9</strain>
    </source>
</reference>
<keyword evidence="4" id="KW-1185">Reference proteome</keyword>
<comment type="caution">
    <text evidence="2">The sequence shown here is derived from an EMBL/GenBank/DDBJ whole genome shotgun (WGS) entry which is preliminary data.</text>
</comment>
<sequence>MKKLTLKLNDRTPDTLSMKRLGQYIACLSDMLGEVEHVHFDSVEEGSAKLNVDIEDLYYQKVLTHVREVPNGMGTKKQQLAYRNLGELMDQDGTGGAILNDTDTRILSFKKRSDDEKPLVVNKPGSVQGRLYRVGGKDDTIPVSLEGANGETLRCEASIDIAQALSALLFKQVRVSGHGTWERSPEGVWKLKKLRIESYQELDTARIGGVVGRLQTIGGLKWADMEDPHGVARDLRG</sequence>
<dbReference type="Proteomes" id="UP000239648">
    <property type="component" value="Unassembled WGS sequence"/>
</dbReference>
<dbReference type="Proteomes" id="UP000239446">
    <property type="component" value="Unassembled WGS sequence"/>
</dbReference>
<reference evidence="1 4" key="1">
    <citation type="submission" date="2018-02" db="EMBL/GenBank/DDBJ databases">
        <title>Deep subsurface shale carbon reservoir microbial communities from Ohio and West Virginia, USA.</title>
        <authorList>
            <person name="Wrighton K."/>
        </authorList>
    </citation>
    <scope>NUCLEOTIDE SEQUENCE [LARGE SCALE GENOMIC DNA]</scope>
    <source>
        <strain evidence="1 4">UTICA-S1B6</strain>
    </source>
</reference>
<gene>
    <name evidence="2" type="ORF">B0H24_101559</name>
    <name evidence="1" type="ORF">BY455_1169</name>
</gene>
<dbReference type="AlphaFoldDB" id="A0A2S6G5K4"/>
<organism evidence="2 3">
    <name type="scientific">Marinobacter persicus</name>
    <dbReference type="NCBI Taxonomy" id="930118"/>
    <lineage>
        <taxon>Bacteria</taxon>
        <taxon>Pseudomonadati</taxon>
        <taxon>Pseudomonadota</taxon>
        <taxon>Gammaproteobacteria</taxon>
        <taxon>Pseudomonadales</taxon>
        <taxon>Marinobacteraceae</taxon>
        <taxon>Marinobacter</taxon>
    </lineage>
</organism>
<protein>
    <submittedName>
        <fullName evidence="2">Uncharacterized protein</fullName>
    </submittedName>
</protein>
<proteinExistence type="predicted"/>
<name>A0A2S6G5K4_9GAMM</name>
<accession>A0A2S6G5K4</accession>